<accession>W7TWP2</accession>
<organism evidence="8 9">
    <name type="scientific">Nannochloropsis gaditana</name>
    <dbReference type="NCBI Taxonomy" id="72520"/>
    <lineage>
        <taxon>Eukaryota</taxon>
        <taxon>Sar</taxon>
        <taxon>Stramenopiles</taxon>
        <taxon>Ochrophyta</taxon>
        <taxon>Eustigmatophyceae</taxon>
        <taxon>Eustigmatales</taxon>
        <taxon>Monodopsidaceae</taxon>
        <taxon>Nannochloropsis</taxon>
    </lineage>
</organism>
<gene>
    <name evidence="8" type="primary">FBA1</name>
    <name evidence="8" type="ORF">Naga_100049g16</name>
</gene>
<feature type="region of interest" description="Disordered" evidence="7">
    <location>
        <begin position="412"/>
        <end position="461"/>
    </location>
</feature>
<dbReference type="UniPathway" id="UPA00109">
    <property type="reaction ID" value="UER00183"/>
</dbReference>
<keyword evidence="9" id="KW-1185">Reference proteome</keyword>
<dbReference type="Pfam" id="PF00274">
    <property type="entry name" value="Glycolytic"/>
    <property type="match status" value="1"/>
</dbReference>
<comment type="pathway">
    <text evidence="2">Carbohydrate degradation; glycolysis; D-glyceraldehyde 3-phosphate and glycerone phosphate from D-glucose: step 4/4.</text>
</comment>
<dbReference type="NCBIfam" id="NF033379">
    <property type="entry name" value="FrucBisAld_I"/>
    <property type="match status" value="1"/>
</dbReference>
<feature type="region of interest" description="Disordered" evidence="7">
    <location>
        <begin position="16"/>
        <end position="39"/>
    </location>
</feature>
<proteinExistence type="inferred from homology"/>
<dbReference type="OrthoDB" id="36455at2759"/>
<protein>
    <recommendedName>
        <fullName evidence="4">fructose-bisphosphate aldolase</fullName>
        <ecNumber evidence="4">4.1.2.13</ecNumber>
    </recommendedName>
</protein>
<evidence type="ECO:0000256" key="2">
    <source>
        <dbReference type="ARBA" id="ARBA00004714"/>
    </source>
</evidence>
<comment type="catalytic activity">
    <reaction evidence="1">
        <text>beta-D-fructose 1,6-bisphosphate = D-glyceraldehyde 3-phosphate + dihydroxyacetone phosphate</text>
        <dbReference type="Rhea" id="RHEA:14729"/>
        <dbReference type="ChEBI" id="CHEBI:32966"/>
        <dbReference type="ChEBI" id="CHEBI:57642"/>
        <dbReference type="ChEBI" id="CHEBI:59776"/>
        <dbReference type="EC" id="4.1.2.13"/>
    </reaction>
</comment>
<dbReference type="PANTHER" id="PTHR11627">
    <property type="entry name" value="FRUCTOSE-BISPHOSPHATE ALDOLASE"/>
    <property type="match status" value="1"/>
</dbReference>
<name>W7TWP2_9STRA</name>
<evidence type="ECO:0000256" key="3">
    <source>
        <dbReference type="ARBA" id="ARBA00010387"/>
    </source>
</evidence>
<evidence type="ECO:0000313" key="8">
    <source>
        <dbReference type="EMBL" id="EWM25056.1"/>
    </source>
</evidence>
<keyword evidence="6" id="KW-0456">Lyase</keyword>
<comment type="caution">
    <text evidence="8">The sequence shown here is derived from an EMBL/GenBank/DDBJ whole genome shotgun (WGS) entry which is preliminary data.</text>
</comment>
<feature type="compositionally biased region" description="Gly residues" evidence="7">
    <location>
        <begin position="434"/>
        <end position="443"/>
    </location>
</feature>
<feature type="compositionally biased region" description="Low complexity" evidence="7">
    <location>
        <begin position="23"/>
        <end position="39"/>
    </location>
</feature>
<dbReference type="InterPro" id="IPR013785">
    <property type="entry name" value="Aldolase_TIM"/>
</dbReference>
<dbReference type="GO" id="GO:0006096">
    <property type="term" value="P:glycolytic process"/>
    <property type="evidence" value="ECO:0007669"/>
    <property type="project" value="UniProtKB-UniPathway"/>
</dbReference>
<sequence length="461" mass="49395">MVDRRTILRCQISSSSPVFTRGPTMSTASPSSAPQAPASSHGLEAYHLHLMEAAKLAAQLTQHQKNALETIANQMARPGRGLLAADESVPTLGKRLVAAGLVNDEETRRAYREVLFSHPDLGEYLSGAILFSETLGQKAVKDAEGRLFPALLQSKGVLPGVKVDLGLEPLEYSARETHTKGMNDLMERCQEFYAQGARFAKWRAVIRIDEAANLPTRACMQINSAELARYAATCQACGLVPIVEPEILIEGAHSAETFARVTEAALSEVYYTLAQAKVFLEGTLLKPQMIMPGVDSPSEGRPRPEEAARRTLEALRRRVPPAVPGVVFLSGGQTEEQATQNLNLINQLAKRPASPFRPSSTTCPWILSFSFGRSLQASVLATWDGKDKNYEKAMEVAGALAKANAQAQLGEYQGPHPSVLKGQSLHETNRGWGANAGEGGGKGESTAGATATVPPSGETAA</sequence>
<dbReference type="Proteomes" id="UP000019335">
    <property type="component" value="Chromosome 12"/>
</dbReference>
<dbReference type="EMBL" id="AZIL01001061">
    <property type="protein sequence ID" value="EWM25056.1"/>
    <property type="molecule type" value="Genomic_DNA"/>
</dbReference>
<dbReference type="GO" id="GO:0004332">
    <property type="term" value="F:fructose-bisphosphate aldolase activity"/>
    <property type="evidence" value="ECO:0007669"/>
    <property type="project" value="UniProtKB-EC"/>
</dbReference>
<dbReference type="InterPro" id="IPR000741">
    <property type="entry name" value="FBA_I"/>
</dbReference>
<dbReference type="FunFam" id="3.20.20.70:FF:000140">
    <property type="entry name" value="Fructose-bisphosphate aldolase"/>
    <property type="match status" value="1"/>
</dbReference>
<evidence type="ECO:0000256" key="1">
    <source>
        <dbReference type="ARBA" id="ARBA00000441"/>
    </source>
</evidence>
<dbReference type="Gene3D" id="3.20.20.70">
    <property type="entry name" value="Aldolase class I"/>
    <property type="match status" value="1"/>
</dbReference>
<evidence type="ECO:0000256" key="5">
    <source>
        <dbReference type="ARBA" id="ARBA00023152"/>
    </source>
</evidence>
<evidence type="ECO:0000256" key="7">
    <source>
        <dbReference type="SAM" id="MobiDB-lite"/>
    </source>
</evidence>
<evidence type="ECO:0000313" key="9">
    <source>
        <dbReference type="Proteomes" id="UP000019335"/>
    </source>
</evidence>
<evidence type="ECO:0000256" key="4">
    <source>
        <dbReference type="ARBA" id="ARBA00013068"/>
    </source>
</evidence>
<comment type="similarity">
    <text evidence="3">Belongs to the class I fructose-bisphosphate aldolase family.</text>
</comment>
<evidence type="ECO:0000256" key="6">
    <source>
        <dbReference type="ARBA" id="ARBA00023239"/>
    </source>
</evidence>
<keyword evidence="5" id="KW-0324">Glycolysis</keyword>
<dbReference type="EC" id="4.1.2.13" evidence="4"/>
<reference evidence="8 9" key="1">
    <citation type="journal article" date="2014" name="Mol. Plant">
        <title>Chromosome Scale Genome Assembly and Transcriptome Profiling of Nannochloropsis gaditana in Nitrogen Depletion.</title>
        <authorList>
            <person name="Corteggiani Carpinelli E."/>
            <person name="Telatin A."/>
            <person name="Vitulo N."/>
            <person name="Forcato C."/>
            <person name="D'Angelo M."/>
            <person name="Schiavon R."/>
            <person name="Vezzi A."/>
            <person name="Giacometti G.M."/>
            <person name="Morosinotto T."/>
            <person name="Valle G."/>
        </authorList>
    </citation>
    <scope>NUCLEOTIDE SEQUENCE [LARGE SCALE GENOMIC DNA]</scope>
    <source>
        <strain evidence="8 9">B-31</strain>
    </source>
</reference>
<dbReference type="AlphaFoldDB" id="W7TWP2"/>
<dbReference type="SUPFAM" id="SSF51569">
    <property type="entry name" value="Aldolase"/>
    <property type="match status" value="1"/>
</dbReference>